<dbReference type="EMBL" id="JAUJYN010000007">
    <property type="protein sequence ID" value="KAK1265890.1"/>
    <property type="molecule type" value="Genomic_DNA"/>
</dbReference>
<evidence type="ECO:0000313" key="2">
    <source>
        <dbReference type="EMBL" id="KAK1265890.1"/>
    </source>
</evidence>
<proteinExistence type="predicted"/>
<dbReference type="Proteomes" id="UP001179952">
    <property type="component" value="Unassembled WGS sequence"/>
</dbReference>
<reference evidence="2" key="2">
    <citation type="submission" date="2023-06" db="EMBL/GenBank/DDBJ databases">
        <authorList>
            <person name="Ma L."/>
            <person name="Liu K.-W."/>
            <person name="Li Z."/>
            <person name="Hsiao Y.-Y."/>
            <person name="Qi Y."/>
            <person name="Fu T."/>
            <person name="Tang G."/>
            <person name="Zhang D."/>
            <person name="Sun W.-H."/>
            <person name="Liu D.-K."/>
            <person name="Li Y."/>
            <person name="Chen G.-Z."/>
            <person name="Liu X.-D."/>
            <person name="Liao X.-Y."/>
            <person name="Jiang Y.-T."/>
            <person name="Yu X."/>
            <person name="Hao Y."/>
            <person name="Huang J."/>
            <person name="Zhao X.-W."/>
            <person name="Ke S."/>
            <person name="Chen Y.-Y."/>
            <person name="Wu W.-L."/>
            <person name="Hsu J.-L."/>
            <person name="Lin Y.-F."/>
            <person name="Huang M.-D."/>
            <person name="Li C.-Y."/>
            <person name="Huang L."/>
            <person name="Wang Z.-W."/>
            <person name="Zhao X."/>
            <person name="Zhong W.-Y."/>
            <person name="Peng D.-H."/>
            <person name="Ahmad S."/>
            <person name="Lan S."/>
            <person name="Zhang J.-S."/>
            <person name="Tsai W.-C."/>
            <person name="Van De Peer Y."/>
            <person name="Liu Z.-J."/>
        </authorList>
    </citation>
    <scope>NUCLEOTIDE SEQUENCE</scope>
    <source>
        <strain evidence="2">SCP</strain>
        <tissue evidence="2">Leaves</tissue>
    </source>
</reference>
<accession>A0AAV9ANS5</accession>
<feature type="signal peptide" evidence="1">
    <location>
        <begin position="1"/>
        <end position="17"/>
    </location>
</feature>
<protein>
    <submittedName>
        <fullName evidence="2">Uncharacterized protein</fullName>
    </submittedName>
</protein>
<reference evidence="2" key="1">
    <citation type="journal article" date="2023" name="Nat. Commun.">
        <title>Diploid and tetraploid genomes of Acorus and the evolution of monocots.</title>
        <authorList>
            <person name="Ma L."/>
            <person name="Liu K.W."/>
            <person name="Li Z."/>
            <person name="Hsiao Y.Y."/>
            <person name="Qi Y."/>
            <person name="Fu T."/>
            <person name="Tang G.D."/>
            <person name="Zhang D."/>
            <person name="Sun W.H."/>
            <person name="Liu D.K."/>
            <person name="Li Y."/>
            <person name="Chen G.Z."/>
            <person name="Liu X.D."/>
            <person name="Liao X.Y."/>
            <person name="Jiang Y.T."/>
            <person name="Yu X."/>
            <person name="Hao Y."/>
            <person name="Huang J."/>
            <person name="Zhao X.W."/>
            <person name="Ke S."/>
            <person name="Chen Y.Y."/>
            <person name="Wu W.L."/>
            <person name="Hsu J.L."/>
            <person name="Lin Y.F."/>
            <person name="Huang M.D."/>
            <person name="Li C.Y."/>
            <person name="Huang L."/>
            <person name="Wang Z.W."/>
            <person name="Zhao X."/>
            <person name="Zhong W.Y."/>
            <person name="Peng D.H."/>
            <person name="Ahmad S."/>
            <person name="Lan S."/>
            <person name="Zhang J.S."/>
            <person name="Tsai W.C."/>
            <person name="Van de Peer Y."/>
            <person name="Liu Z.J."/>
        </authorList>
    </citation>
    <scope>NUCLEOTIDE SEQUENCE</scope>
    <source>
        <strain evidence="2">SCP</strain>
    </source>
</reference>
<feature type="chain" id="PRO_5043731740" evidence="1">
    <location>
        <begin position="18"/>
        <end position="62"/>
    </location>
</feature>
<name>A0AAV9ANS5_ACOGR</name>
<keyword evidence="1" id="KW-0732">Signal</keyword>
<gene>
    <name evidence="2" type="ORF">QJS04_geneDACA000433</name>
</gene>
<evidence type="ECO:0000313" key="3">
    <source>
        <dbReference type="Proteomes" id="UP001179952"/>
    </source>
</evidence>
<sequence>MCIWLIMAVQIKELAHTLQVPFQGQCAMLAGPLPQTGYGELSFHPSDSLTGYNTRKPVKKTI</sequence>
<organism evidence="2 3">
    <name type="scientific">Acorus gramineus</name>
    <name type="common">Dwarf sweet flag</name>
    <dbReference type="NCBI Taxonomy" id="55184"/>
    <lineage>
        <taxon>Eukaryota</taxon>
        <taxon>Viridiplantae</taxon>
        <taxon>Streptophyta</taxon>
        <taxon>Embryophyta</taxon>
        <taxon>Tracheophyta</taxon>
        <taxon>Spermatophyta</taxon>
        <taxon>Magnoliopsida</taxon>
        <taxon>Liliopsida</taxon>
        <taxon>Acoraceae</taxon>
        <taxon>Acorus</taxon>
    </lineage>
</organism>
<evidence type="ECO:0000256" key="1">
    <source>
        <dbReference type="SAM" id="SignalP"/>
    </source>
</evidence>
<comment type="caution">
    <text evidence="2">The sequence shown here is derived from an EMBL/GenBank/DDBJ whole genome shotgun (WGS) entry which is preliminary data.</text>
</comment>
<dbReference type="AlphaFoldDB" id="A0AAV9ANS5"/>
<keyword evidence="3" id="KW-1185">Reference proteome</keyword>